<feature type="compositionally biased region" description="Polar residues" evidence="1">
    <location>
        <begin position="1"/>
        <end position="10"/>
    </location>
</feature>
<dbReference type="eggNOG" id="ENOG502QQEE">
    <property type="taxonomic scope" value="Eukaryota"/>
</dbReference>
<feature type="compositionally biased region" description="Basic and acidic residues" evidence="1">
    <location>
        <begin position="15"/>
        <end position="32"/>
    </location>
</feature>
<keyword evidence="2" id="KW-1133">Transmembrane helix</keyword>
<feature type="compositionally biased region" description="Basic residues" evidence="1">
    <location>
        <begin position="110"/>
        <end position="125"/>
    </location>
</feature>
<evidence type="ECO:0000313" key="3">
    <source>
        <dbReference type="EMBL" id="GAC96453.1"/>
    </source>
</evidence>
<dbReference type="RefSeq" id="XP_012190040.1">
    <property type="nucleotide sequence ID" value="XM_012334650.1"/>
</dbReference>
<keyword evidence="2" id="KW-0472">Membrane</keyword>
<feature type="transmembrane region" description="Helical" evidence="2">
    <location>
        <begin position="68"/>
        <end position="89"/>
    </location>
</feature>
<gene>
    <name evidence="3" type="ORF">PHSY_004033</name>
</gene>
<dbReference type="EMBL" id="DF238801">
    <property type="protein sequence ID" value="GAC96453.1"/>
    <property type="molecule type" value="Genomic_DNA"/>
</dbReference>
<feature type="region of interest" description="Disordered" evidence="1">
    <location>
        <begin position="1"/>
        <end position="35"/>
    </location>
</feature>
<dbReference type="Proteomes" id="UP000014071">
    <property type="component" value="Unassembled WGS sequence"/>
</dbReference>
<feature type="region of interest" description="Disordered" evidence="1">
    <location>
        <begin position="262"/>
        <end position="309"/>
    </location>
</feature>
<organism evidence="3 4">
    <name type="scientific">Pseudozyma hubeiensis (strain SY62)</name>
    <name type="common">Yeast</name>
    <dbReference type="NCBI Taxonomy" id="1305764"/>
    <lineage>
        <taxon>Eukaryota</taxon>
        <taxon>Fungi</taxon>
        <taxon>Dikarya</taxon>
        <taxon>Basidiomycota</taxon>
        <taxon>Ustilaginomycotina</taxon>
        <taxon>Ustilaginomycetes</taxon>
        <taxon>Ustilaginales</taxon>
        <taxon>Ustilaginaceae</taxon>
        <taxon>Pseudozyma</taxon>
    </lineage>
</organism>
<feature type="compositionally biased region" description="Pro residues" evidence="1">
    <location>
        <begin position="193"/>
        <end position="218"/>
    </location>
</feature>
<evidence type="ECO:0000313" key="4">
    <source>
        <dbReference type="Proteomes" id="UP000014071"/>
    </source>
</evidence>
<keyword evidence="2" id="KW-0812">Transmembrane</keyword>
<dbReference type="STRING" id="1305764.R9P4U0"/>
<name>R9P4U0_PSEHS</name>
<protein>
    <submittedName>
        <fullName evidence="3">Uncharacterized protein</fullName>
    </submittedName>
</protein>
<feature type="compositionally biased region" description="Pro residues" evidence="1">
    <location>
        <begin position="269"/>
        <end position="284"/>
    </location>
</feature>
<dbReference type="AlphaFoldDB" id="R9P4U0"/>
<dbReference type="HOGENOM" id="CLU_814308_0_0_1"/>
<evidence type="ECO:0000256" key="1">
    <source>
        <dbReference type="SAM" id="MobiDB-lite"/>
    </source>
</evidence>
<reference evidence="4" key="1">
    <citation type="journal article" date="2013" name="Genome Announc.">
        <title>Draft genome sequence of the basidiomycetous yeast-like fungus Pseudozyma hubeiensis SY62, which produces an abundant amount of the biosurfactant mannosylerythritol lipids.</title>
        <authorList>
            <person name="Konishi M."/>
            <person name="Hatada Y."/>
            <person name="Horiuchi J."/>
        </authorList>
    </citation>
    <scope>NUCLEOTIDE SEQUENCE [LARGE SCALE GENOMIC DNA]</scope>
    <source>
        <strain evidence="4">SY62</strain>
    </source>
</reference>
<feature type="region of interest" description="Disordered" evidence="1">
    <location>
        <begin position="105"/>
        <end position="223"/>
    </location>
</feature>
<dbReference type="GeneID" id="24109319"/>
<keyword evidence="4" id="KW-1185">Reference proteome</keyword>
<sequence>MSPETSQHHLPTTLDLEKEPLAPFSDEEKSAMEKAPQSVLNEDHLELRVGQDHASRSSARGVRILSRAFKSIAILLVAFLATNGFWALFRPDLFDHHGLFALSSKDDHGKHGHGHRHHHHHHHHGPEHPPRPPPHGPPGHDHPHPPSPPPHQPGHGPGGDRPGPPHGPPGHDHPHPPPPPPHKPGHGPGGDRPGPPGPPPPPPGPPGQPHPPPPPPHKVPPKVRECFDLVPGETLTFETPLEWFGQGVEVAPSLAGSSVTFVWDGKVGPPSPPPHGPPHPPRPPHPPHEKDASEVDDEKSSKKSKKAPGKVIFDIDIPSKAEWKEAHVESHELKICSIHRPGSTGIDIFNATGIPPNHVRIDPAFEKVAPSFNTTIRLPNHYARAPIRTGHLP</sequence>
<dbReference type="OrthoDB" id="2555979at2759"/>
<accession>R9P4U0</accession>
<proteinExistence type="predicted"/>
<evidence type="ECO:0000256" key="2">
    <source>
        <dbReference type="SAM" id="Phobius"/>
    </source>
</evidence>
<feature type="compositionally biased region" description="Basic and acidic residues" evidence="1">
    <location>
        <begin position="286"/>
        <end position="301"/>
    </location>
</feature>
<dbReference type="PRINTS" id="PR01217">
    <property type="entry name" value="PRICHEXTENSN"/>
</dbReference>